<reference evidence="7 8" key="1">
    <citation type="submission" date="2017-12" db="EMBL/GenBank/DDBJ databases">
        <title>Population genomics insights into the ecological differentiation and adaptive evolution in streptomycetes.</title>
        <authorList>
            <person name="Li Y."/>
            <person name="Huang Y."/>
        </authorList>
    </citation>
    <scope>NUCLEOTIDE SEQUENCE [LARGE SCALE GENOMIC DNA]</scope>
    <source>
        <strain evidence="5 7">FXJ.2339</strain>
        <strain evidence="4 8">NBRC 100770</strain>
    </source>
</reference>
<dbReference type="SUPFAM" id="SSF55811">
    <property type="entry name" value="Nudix"/>
    <property type="match status" value="1"/>
</dbReference>
<dbReference type="EMBL" id="PKLL01000014">
    <property type="protein sequence ID" value="RZE23883.1"/>
    <property type="molecule type" value="Genomic_DNA"/>
</dbReference>
<comment type="caution">
    <text evidence="4">The sequence shown here is derived from an EMBL/GenBank/DDBJ whole genome shotgun (WGS) entry which is preliminary data.</text>
</comment>
<dbReference type="InterPro" id="IPR015797">
    <property type="entry name" value="NUDIX_hydrolase-like_dom_sf"/>
</dbReference>
<evidence type="ECO:0000313" key="6">
    <source>
        <dbReference type="EMBL" id="TWV20187.1"/>
    </source>
</evidence>
<dbReference type="EMBL" id="VOGX01000052">
    <property type="protein sequence ID" value="TWV20187.1"/>
    <property type="molecule type" value="Genomic_DNA"/>
</dbReference>
<dbReference type="InterPro" id="IPR020084">
    <property type="entry name" value="NUDIX_hydrolase_CS"/>
</dbReference>
<accession>A0A126Y4H9</accession>
<dbReference type="PROSITE" id="PS00893">
    <property type="entry name" value="NUDIX_BOX"/>
    <property type="match status" value="1"/>
</dbReference>
<evidence type="ECO:0000259" key="3">
    <source>
        <dbReference type="PROSITE" id="PS51462"/>
    </source>
</evidence>
<evidence type="ECO:0000313" key="7">
    <source>
        <dbReference type="Proteomes" id="UP000292095"/>
    </source>
</evidence>
<dbReference type="Proteomes" id="UP000292095">
    <property type="component" value="Unassembled WGS sequence"/>
</dbReference>
<dbReference type="GO" id="GO:0016787">
    <property type="term" value="F:hydrolase activity"/>
    <property type="evidence" value="ECO:0007669"/>
    <property type="project" value="UniProtKB-KW"/>
</dbReference>
<dbReference type="EMBL" id="PKLK01000014">
    <property type="protein sequence ID" value="RZE40898.1"/>
    <property type="molecule type" value="Genomic_DNA"/>
</dbReference>
<keyword evidence="2" id="KW-0378">Hydrolase</keyword>
<dbReference type="Pfam" id="PF00293">
    <property type="entry name" value="NUDIX"/>
    <property type="match status" value="1"/>
</dbReference>
<keyword evidence="9" id="KW-1185">Reference proteome</keyword>
<reference evidence="6" key="3">
    <citation type="submission" date="2019-07" db="EMBL/GenBank/DDBJ databases">
        <authorList>
            <person name="Pylro V."/>
            <person name="Dias A."/>
            <person name="Andreote F."/>
            <person name="Varani A."/>
            <person name="Andreote C."/>
            <person name="Bernardo E."/>
            <person name="Martins T."/>
        </authorList>
    </citation>
    <scope>NUCLEOTIDE SEQUENCE</scope>
    <source>
        <strain evidence="6">77</strain>
    </source>
</reference>
<proteinExistence type="predicted"/>
<evidence type="ECO:0000313" key="8">
    <source>
        <dbReference type="Proteomes" id="UP000292693"/>
    </source>
</evidence>
<evidence type="ECO:0000256" key="2">
    <source>
        <dbReference type="ARBA" id="ARBA00022801"/>
    </source>
</evidence>
<evidence type="ECO:0000313" key="5">
    <source>
        <dbReference type="EMBL" id="RZE40898.1"/>
    </source>
</evidence>
<dbReference type="InterPro" id="IPR000086">
    <property type="entry name" value="NUDIX_hydrolase_dom"/>
</dbReference>
<dbReference type="GeneID" id="97268367"/>
<dbReference type="CDD" id="cd04697">
    <property type="entry name" value="NUDIX_Hydrolase"/>
    <property type="match status" value="1"/>
</dbReference>
<dbReference type="AlphaFoldDB" id="A0A126Y4H9"/>
<reference evidence="6" key="2">
    <citation type="journal article" date="2019" name="Microbiol. Resour. Announc.">
        <title>Draft Genomic Sequences of Streptomyces misionensis and Streptomyces albidoflavus, bacteria applied for phytopathogen biocontrol.</title>
        <authorList>
            <person name="Pylro V."/>
            <person name="Dias A."/>
            <person name="Andreote F."/>
            <person name="Varani A."/>
            <person name="Andreote C."/>
            <person name="Bernardo E."/>
            <person name="Martins T."/>
        </authorList>
    </citation>
    <scope>NUCLEOTIDE SEQUENCE</scope>
    <source>
        <strain evidence="6">77</strain>
    </source>
</reference>
<name>A0A126Y4H9_9ACTN</name>
<evidence type="ECO:0000313" key="9">
    <source>
        <dbReference type="Proteomes" id="UP000318052"/>
    </source>
</evidence>
<evidence type="ECO:0000256" key="1">
    <source>
        <dbReference type="ARBA" id="ARBA00001946"/>
    </source>
</evidence>
<organism evidence="4 8">
    <name type="scientific">Streptomyces albidoflavus</name>
    <dbReference type="NCBI Taxonomy" id="1886"/>
    <lineage>
        <taxon>Bacteria</taxon>
        <taxon>Bacillati</taxon>
        <taxon>Actinomycetota</taxon>
        <taxon>Actinomycetes</taxon>
        <taxon>Kitasatosporales</taxon>
        <taxon>Streptomycetaceae</taxon>
        <taxon>Streptomyces</taxon>
        <taxon>Streptomyces albidoflavus group</taxon>
    </lineage>
</organism>
<dbReference type="Gene3D" id="3.90.79.10">
    <property type="entry name" value="Nucleoside Triphosphate Pyrophosphohydrolase"/>
    <property type="match status" value="1"/>
</dbReference>
<gene>
    <name evidence="5" type="ORF">C0Q91_13965</name>
    <name evidence="4" type="ORF">C0Q92_13960</name>
    <name evidence="6" type="ORF">FRZ02_23880</name>
</gene>
<dbReference type="Proteomes" id="UP000292693">
    <property type="component" value="Unassembled WGS sequence"/>
</dbReference>
<feature type="domain" description="Nudix hydrolase" evidence="3">
    <location>
        <begin position="29"/>
        <end position="155"/>
    </location>
</feature>
<dbReference type="PANTHER" id="PTHR43046">
    <property type="entry name" value="GDP-MANNOSE MANNOSYL HYDROLASE"/>
    <property type="match status" value="1"/>
</dbReference>
<sequence>MTEWVDRVDEHDRVIGVVERGEAVRNGWPHRIAVTVCHRADGRYLVHRRPAHATRFPGLHNWLVGGAVAAGESYAAGAARELAEELGVRARPVPLFTFFCDGAIAPYWLALHEARTDGPLRPDPGEMAGIRWCTAAEIDALITAGRFVPDGAEAWERARKGGHLPGA</sequence>
<dbReference type="RefSeq" id="WP_030307813.1">
    <property type="nucleotide sequence ID" value="NZ_CP014485.1"/>
</dbReference>
<evidence type="ECO:0000313" key="4">
    <source>
        <dbReference type="EMBL" id="RZE23883.1"/>
    </source>
</evidence>
<accession>A0A2M9STL6</accession>
<comment type="cofactor">
    <cofactor evidence="1">
        <name>Mg(2+)</name>
        <dbReference type="ChEBI" id="CHEBI:18420"/>
    </cofactor>
</comment>
<accession>A0A0X3WN89</accession>
<protein>
    <submittedName>
        <fullName evidence="4">NUDIX domain-containing protein</fullName>
    </submittedName>
</protein>
<dbReference type="PANTHER" id="PTHR43046:SF14">
    <property type="entry name" value="MUTT_NUDIX FAMILY PROTEIN"/>
    <property type="match status" value="1"/>
</dbReference>
<dbReference type="PROSITE" id="PS51462">
    <property type="entry name" value="NUDIX"/>
    <property type="match status" value="1"/>
</dbReference>
<dbReference type="Proteomes" id="UP000318052">
    <property type="component" value="Unassembled WGS sequence"/>
</dbReference>